<dbReference type="Gene3D" id="3.30.465.10">
    <property type="match status" value="1"/>
</dbReference>
<dbReference type="InterPro" id="IPR016166">
    <property type="entry name" value="FAD-bd_PCMH"/>
</dbReference>
<reference evidence="6 7" key="1">
    <citation type="submission" date="2014-06" db="EMBL/GenBank/DDBJ databases">
        <title>Evolutionary Origins and Diversification of the Mycorrhizal Mutualists.</title>
        <authorList>
            <consortium name="DOE Joint Genome Institute"/>
            <consortium name="Mycorrhizal Genomics Consortium"/>
            <person name="Kohler A."/>
            <person name="Kuo A."/>
            <person name="Nagy L.G."/>
            <person name="Floudas D."/>
            <person name="Copeland A."/>
            <person name="Barry K.W."/>
            <person name="Cichocki N."/>
            <person name="Veneault-Fourrey C."/>
            <person name="LaButti K."/>
            <person name="Lindquist E.A."/>
            <person name="Lipzen A."/>
            <person name="Lundell T."/>
            <person name="Morin E."/>
            <person name="Murat C."/>
            <person name="Riley R."/>
            <person name="Ohm R."/>
            <person name="Sun H."/>
            <person name="Tunlid A."/>
            <person name="Henrissat B."/>
            <person name="Grigoriev I.V."/>
            <person name="Hibbett D.S."/>
            <person name="Martin F."/>
        </authorList>
    </citation>
    <scope>NUCLEOTIDE SEQUENCE [LARGE SCALE GENOMIC DNA]</scope>
    <source>
        <strain evidence="6 7">SS14</strain>
    </source>
</reference>
<dbReference type="PANTHER" id="PTHR42973:SF13">
    <property type="entry name" value="FAD-BINDING PCMH-TYPE DOMAIN-CONTAINING PROTEIN"/>
    <property type="match status" value="1"/>
</dbReference>
<dbReference type="InterPro" id="IPR050416">
    <property type="entry name" value="FAD-linked_Oxidoreductase"/>
</dbReference>
<keyword evidence="3" id="KW-0274">FAD</keyword>
<dbReference type="GO" id="GO:0016491">
    <property type="term" value="F:oxidoreductase activity"/>
    <property type="evidence" value="ECO:0007669"/>
    <property type="project" value="UniProtKB-KW"/>
</dbReference>
<dbReference type="GO" id="GO:0071949">
    <property type="term" value="F:FAD binding"/>
    <property type="evidence" value="ECO:0007669"/>
    <property type="project" value="InterPro"/>
</dbReference>
<feature type="non-terminal residue" evidence="6">
    <location>
        <position position="264"/>
    </location>
</feature>
<organism evidence="6 7">
    <name type="scientific">Sphaerobolus stellatus (strain SS14)</name>
    <dbReference type="NCBI Taxonomy" id="990650"/>
    <lineage>
        <taxon>Eukaryota</taxon>
        <taxon>Fungi</taxon>
        <taxon>Dikarya</taxon>
        <taxon>Basidiomycota</taxon>
        <taxon>Agaricomycotina</taxon>
        <taxon>Agaricomycetes</taxon>
        <taxon>Phallomycetidae</taxon>
        <taxon>Geastrales</taxon>
        <taxon>Sphaerobolaceae</taxon>
        <taxon>Sphaerobolus</taxon>
    </lineage>
</organism>
<protein>
    <recommendedName>
        <fullName evidence="5">FAD-binding PCMH-type domain-containing protein</fullName>
    </recommendedName>
</protein>
<keyword evidence="4" id="KW-0560">Oxidoreductase</keyword>
<name>A0A0C9TNP9_SPHS4</name>
<proteinExistence type="inferred from homology"/>
<feature type="non-terminal residue" evidence="6">
    <location>
        <position position="1"/>
    </location>
</feature>
<dbReference type="AlphaFoldDB" id="A0A0C9TNP9"/>
<keyword evidence="7" id="KW-1185">Reference proteome</keyword>
<evidence type="ECO:0000256" key="4">
    <source>
        <dbReference type="ARBA" id="ARBA00023002"/>
    </source>
</evidence>
<dbReference type="Proteomes" id="UP000054279">
    <property type="component" value="Unassembled WGS sequence"/>
</dbReference>
<gene>
    <name evidence="6" type="ORF">M422DRAFT_92143</name>
</gene>
<evidence type="ECO:0000256" key="2">
    <source>
        <dbReference type="ARBA" id="ARBA00022630"/>
    </source>
</evidence>
<accession>A0A0C9TNP9</accession>
<evidence type="ECO:0000256" key="3">
    <source>
        <dbReference type="ARBA" id="ARBA00022827"/>
    </source>
</evidence>
<comment type="similarity">
    <text evidence="1">Belongs to the oxygen-dependent FAD-linked oxidoreductase family.</text>
</comment>
<dbReference type="OrthoDB" id="2151789at2759"/>
<dbReference type="Pfam" id="PF01565">
    <property type="entry name" value="FAD_binding_4"/>
    <property type="match status" value="1"/>
</dbReference>
<evidence type="ECO:0000313" key="7">
    <source>
        <dbReference type="Proteomes" id="UP000054279"/>
    </source>
</evidence>
<evidence type="ECO:0000313" key="6">
    <source>
        <dbReference type="EMBL" id="KIJ23509.1"/>
    </source>
</evidence>
<dbReference type="PANTHER" id="PTHR42973">
    <property type="entry name" value="BINDING OXIDOREDUCTASE, PUTATIVE (AFU_ORTHOLOGUE AFUA_1G17690)-RELATED"/>
    <property type="match status" value="1"/>
</dbReference>
<evidence type="ECO:0000259" key="5">
    <source>
        <dbReference type="PROSITE" id="PS51387"/>
    </source>
</evidence>
<dbReference type="EMBL" id="KN837652">
    <property type="protein sequence ID" value="KIJ23509.1"/>
    <property type="molecule type" value="Genomic_DNA"/>
</dbReference>
<dbReference type="PROSITE" id="PS51387">
    <property type="entry name" value="FAD_PCMH"/>
    <property type="match status" value="1"/>
</dbReference>
<dbReference type="HOGENOM" id="CLU_018354_1_0_1"/>
<dbReference type="InterPro" id="IPR016169">
    <property type="entry name" value="FAD-bd_PCMH_sub2"/>
</dbReference>
<evidence type="ECO:0000256" key="1">
    <source>
        <dbReference type="ARBA" id="ARBA00005466"/>
    </source>
</evidence>
<sequence length="264" mass="27896">ACSSLNRLLPGKVAFPGSAQYVSDNEHWASSSTQPSTCTVEPSTPQDVATIFTVVNQTRSEWAVKSGGHAFNPGFSSTPGVMVSLTRFNAINYNASSSSVEVGGGNIWDDVYAKLDPFGVTVVGGRVPGVGVGGFTLGGGYSWKTQKFGLACDNVLAFNLVTPTSQILTGGGNNFGIVTSFVLKTRPQGQVWVNAFVNFDATNNDPNAYFLVIYIVQGGNISTDAILLYDAPQPPNGTFDVVLNTPGFTSKNIGTRSFPDFVQN</sequence>
<dbReference type="InterPro" id="IPR036318">
    <property type="entry name" value="FAD-bd_PCMH-like_sf"/>
</dbReference>
<keyword evidence="2" id="KW-0285">Flavoprotein</keyword>
<feature type="domain" description="FAD-binding PCMH-type" evidence="5">
    <location>
        <begin position="32"/>
        <end position="236"/>
    </location>
</feature>
<dbReference type="SUPFAM" id="SSF56176">
    <property type="entry name" value="FAD-binding/transporter-associated domain-like"/>
    <property type="match status" value="1"/>
</dbReference>
<dbReference type="InterPro" id="IPR006094">
    <property type="entry name" value="Oxid_FAD_bind_N"/>
</dbReference>